<reference evidence="1" key="1">
    <citation type="submission" date="2020-03" db="EMBL/GenBank/DDBJ databases">
        <title>The deep terrestrial virosphere.</title>
        <authorList>
            <person name="Holmfeldt K."/>
            <person name="Nilsson E."/>
            <person name="Simone D."/>
            <person name="Lopez-Fernandez M."/>
            <person name="Wu X."/>
            <person name="de Brujin I."/>
            <person name="Lundin D."/>
            <person name="Andersson A."/>
            <person name="Bertilsson S."/>
            <person name="Dopson M."/>
        </authorList>
    </citation>
    <scope>NUCLEOTIDE SEQUENCE</scope>
    <source>
        <strain evidence="1">MM415B02463</strain>
    </source>
</reference>
<organism evidence="1">
    <name type="scientific">viral metagenome</name>
    <dbReference type="NCBI Taxonomy" id="1070528"/>
    <lineage>
        <taxon>unclassified sequences</taxon>
        <taxon>metagenomes</taxon>
        <taxon>organismal metagenomes</taxon>
    </lineage>
</organism>
<dbReference type="InterPro" id="IPR056909">
    <property type="entry name" value="SU10_portal"/>
</dbReference>
<accession>A0A6M3L9D3</accession>
<evidence type="ECO:0000313" key="1">
    <source>
        <dbReference type="EMBL" id="QJA89994.1"/>
    </source>
</evidence>
<dbReference type="AlphaFoldDB" id="A0A6M3L9D3"/>
<protein>
    <submittedName>
        <fullName evidence="1">Putative portal protein</fullName>
    </submittedName>
</protein>
<name>A0A6M3L9D3_9ZZZZ</name>
<sequence>MRRDDWRRFYKLYRNYIDQASYPFDANLAIPTAYSITEVQVAFLSDLIMEGGDFVEVLGKTPEGQASAKAVKEMLNYHFRYSIDIFPEIEKFIRQLLMYGTSVFKVGWDYRVEWKTRNIPEYDDTGELLSTRESLYAEEIANRPSGRTVDIAVFGVDPNASCVADARYAFEEMWVDPMVLLEKQQLGFYKNVDKLMNDSSNSVNEGLMEREEDIGLTSFQNSPYVERGKIHIVDYWGYLTKGWENGKLKKRAKKQLFHVVAALSHSTTGGEGVPVILLSQPSPYFHNRIPFIDTRINACVGEYYGVGDIEYCESLFCEQRDLRNIQLDNLSRSMNHMFIIRSGAQIDENELVNRPSGIIHAEDPQGDIVPLRTEPFDPAVFKSQDDIRRDIEMTTGVNDFVTGQFNSATGFNDTATGISLIQNVAMKRMAHKGQMVQQAVRDIGQMVFNLVAQYSPHGANVRILDRESATMYRFIDISPEALSREYDFHIINAAALGSRTARQTQLLQLFQIMGQVKQGDPSFNFDFNKFVLRLLDEMDIPNAQELLGNPQLMQGLPPSLGTPSSQMELYSPDEENRIMIETGQYIAPKMEENHPHHMLVHQQAYDNVQDTTIKKIIAEHYNVHQNMSEQVKSLIAQQMSLDIQQNSVAQQEQQLQMLSGGKGATSPTGAGGQEAVIRNTANQTAGNF</sequence>
<dbReference type="Pfam" id="PF23899">
    <property type="entry name" value="SU10_portal"/>
    <property type="match status" value="1"/>
</dbReference>
<dbReference type="EMBL" id="MT142883">
    <property type="protein sequence ID" value="QJA89994.1"/>
    <property type="molecule type" value="Genomic_DNA"/>
</dbReference>
<proteinExistence type="predicted"/>
<gene>
    <name evidence="1" type="ORF">MM415B02463_0008</name>
</gene>